<dbReference type="HAMAP" id="MF_02093">
    <property type="entry name" value="Beta_carotene_diox"/>
    <property type="match status" value="1"/>
</dbReference>
<organism evidence="2 3">
    <name type="scientific">Rhodococcoides trifolii</name>
    <dbReference type="NCBI Taxonomy" id="908250"/>
    <lineage>
        <taxon>Bacteria</taxon>
        <taxon>Bacillati</taxon>
        <taxon>Actinomycetota</taxon>
        <taxon>Actinomycetes</taxon>
        <taxon>Mycobacteriales</taxon>
        <taxon>Nocardiaceae</taxon>
        <taxon>Rhodococcoides</taxon>
    </lineage>
</organism>
<proteinExistence type="inferred from homology"/>
<comment type="function">
    <text evidence="1">Catalyzes the cleavage of beta-carotene at its central double bond (15,15') to yield two molecules of all-trans-retinal.</text>
</comment>
<feature type="binding site" evidence="1">
    <location>
        <position position="125"/>
    </location>
    <ligand>
        <name>Fe cation</name>
        <dbReference type="ChEBI" id="CHEBI:24875"/>
    </ligand>
</feature>
<feature type="transmembrane region" description="Helical" evidence="1">
    <location>
        <begin position="197"/>
        <end position="216"/>
    </location>
</feature>
<reference evidence="2" key="1">
    <citation type="journal article" date="2014" name="Int. J. Syst. Evol. Microbiol.">
        <title>Complete genome sequence of Corynebacterium casei LMG S-19264T (=DSM 44701T), isolated from a smear-ripened cheese.</title>
        <authorList>
            <consortium name="US DOE Joint Genome Institute (JGI-PGF)"/>
            <person name="Walter F."/>
            <person name="Albersmeier A."/>
            <person name="Kalinowski J."/>
            <person name="Ruckert C."/>
        </authorList>
    </citation>
    <scope>NUCLEOTIDE SEQUENCE</scope>
    <source>
        <strain evidence="2">CCM 7905</strain>
    </source>
</reference>
<keyword evidence="1" id="KW-0479">Metal-binding</keyword>
<dbReference type="GO" id="GO:0005886">
    <property type="term" value="C:plasma membrane"/>
    <property type="evidence" value="ECO:0007669"/>
    <property type="project" value="UniProtKB-SubCell"/>
</dbReference>
<feature type="transmembrane region" description="Helical" evidence="1">
    <location>
        <begin position="289"/>
        <end position="308"/>
    </location>
</feature>
<feature type="transmembrane region" description="Helical" evidence="1">
    <location>
        <begin position="320"/>
        <end position="340"/>
    </location>
</feature>
<dbReference type="InterPro" id="IPR022270">
    <property type="entry name" value="Blh_diox"/>
</dbReference>
<accession>A0A917CM90</accession>
<gene>
    <name evidence="2" type="ORF">GCM10007304_03000</name>
</gene>
<keyword evidence="3" id="KW-1185">Reference proteome</keyword>
<dbReference type="GO" id="GO:0016121">
    <property type="term" value="P:carotene catabolic process"/>
    <property type="evidence" value="ECO:0007669"/>
    <property type="project" value="UniProtKB-UniRule"/>
</dbReference>
<comment type="caution">
    <text evidence="2">The sequence shown here is derived from an EMBL/GenBank/DDBJ whole genome shotgun (WGS) entry which is preliminary data.</text>
</comment>
<sequence>MAIPSAEKSTYTFESVSDGDAAAIRARLLVPVLVAFVLLTAVCAVTPIPLLWQYVPFALSLVVLGLPHGALDHLVPAWLDRRGQSLASIARVVALYGVLAGATALLWMWVPTAAAIAFVALTWFHWGQGDLYALVAINDSRYLDTAPLRCAAVVSRGGLPMLIPLVFHPESFHMVLGASVSLFDRAGPTSTPLDDPTLRTVLAGSFIAFLVATALVTRRRCTAGDRRAWWRDQAEVVALLIFFVVVPPILAVGLYFSLWHALRHFVRLDSIGSVNREPLRTRVWDLARGALPTTAAAIVLLVVMAVALPGAHDTGGAALGVYLVLISALTVPHVAVVSYMDYRQQLWRPVRSVR</sequence>
<evidence type="ECO:0000256" key="1">
    <source>
        <dbReference type="HAMAP-Rule" id="MF_02093"/>
    </source>
</evidence>
<dbReference type="Pfam" id="PF15461">
    <property type="entry name" value="BCD"/>
    <property type="match status" value="1"/>
</dbReference>
<feature type="transmembrane region" description="Helical" evidence="1">
    <location>
        <begin position="54"/>
        <end position="71"/>
    </location>
</feature>
<dbReference type="Proteomes" id="UP000654257">
    <property type="component" value="Unassembled WGS sequence"/>
</dbReference>
<comment type="catalytic activity">
    <reaction evidence="1">
        <text>all-trans-beta-carotene + O2 = 2 all-trans-retinal</text>
        <dbReference type="Rhea" id="RHEA:32887"/>
        <dbReference type="ChEBI" id="CHEBI:15379"/>
        <dbReference type="ChEBI" id="CHEBI:17579"/>
        <dbReference type="ChEBI" id="CHEBI:17898"/>
        <dbReference type="EC" id="1.13.11.63"/>
    </reaction>
</comment>
<comment type="similarity">
    <text evidence="1">Belongs to the Brp/Blh beta-carotene diooxygenase family.</text>
</comment>
<keyword evidence="1" id="KW-0560">Oxidoreductase</keyword>
<keyword evidence="1" id="KW-0408">Iron</keyword>
<name>A0A917CM90_9NOCA</name>
<dbReference type="AlphaFoldDB" id="A0A917CM90"/>
<dbReference type="GO" id="GO:0003834">
    <property type="term" value="F:beta-carotene 15,15'-dioxygenase activity"/>
    <property type="evidence" value="ECO:0007669"/>
    <property type="project" value="UniProtKB-EC"/>
</dbReference>
<protein>
    <recommendedName>
        <fullName evidence="1">Probable beta-carotene 15,15'-dioxygenase</fullName>
        <ecNumber evidence="1">1.13.11.63</ecNumber>
    </recommendedName>
</protein>
<keyword evidence="1" id="KW-0812">Transmembrane</keyword>
<feature type="transmembrane region" description="Helical" evidence="1">
    <location>
        <begin position="28"/>
        <end position="48"/>
    </location>
</feature>
<keyword evidence="1" id="KW-1003">Cell membrane</keyword>
<dbReference type="GO" id="GO:0010436">
    <property type="term" value="F:carotenoid dioxygenase activity"/>
    <property type="evidence" value="ECO:0007669"/>
    <property type="project" value="UniProtKB-UniRule"/>
</dbReference>
<feature type="binding site" evidence="1">
    <location>
        <position position="260"/>
    </location>
    <ligand>
        <name>Fe cation</name>
        <dbReference type="ChEBI" id="CHEBI:24875"/>
    </ligand>
</feature>
<comment type="cofactor">
    <cofactor evidence="1">
        <name>Fe(2+)</name>
        <dbReference type="ChEBI" id="CHEBI:29033"/>
    </cofactor>
</comment>
<evidence type="ECO:0000313" key="2">
    <source>
        <dbReference type="EMBL" id="GGF92553.1"/>
    </source>
</evidence>
<keyword evidence="1" id="KW-1133">Transmembrane helix</keyword>
<feature type="transmembrane region" description="Helical" evidence="1">
    <location>
        <begin position="92"/>
        <end position="124"/>
    </location>
</feature>
<keyword evidence="1" id="KW-0472">Membrane</keyword>
<dbReference type="EMBL" id="BMCU01000001">
    <property type="protein sequence ID" value="GGF92553.1"/>
    <property type="molecule type" value="Genomic_DNA"/>
</dbReference>
<dbReference type="EC" id="1.13.11.63" evidence="1"/>
<keyword evidence="1" id="KW-0223">Dioxygenase</keyword>
<feature type="binding site" evidence="1">
    <location>
        <position position="264"/>
    </location>
    <ligand>
        <name>Fe cation</name>
        <dbReference type="ChEBI" id="CHEBI:24875"/>
    </ligand>
</feature>
<reference evidence="2" key="2">
    <citation type="submission" date="2020-09" db="EMBL/GenBank/DDBJ databases">
        <authorList>
            <person name="Sun Q."/>
            <person name="Sedlacek I."/>
        </authorList>
    </citation>
    <scope>NUCLEOTIDE SEQUENCE</scope>
    <source>
        <strain evidence="2">CCM 7905</strain>
    </source>
</reference>
<dbReference type="RefSeq" id="WP_188542941.1">
    <property type="nucleotide sequence ID" value="NZ_BMCU01000001.1"/>
</dbReference>
<evidence type="ECO:0000313" key="3">
    <source>
        <dbReference type="Proteomes" id="UP000654257"/>
    </source>
</evidence>
<feature type="binding site" evidence="1">
    <location>
        <position position="68"/>
    </location>
    <ligand>
        <name>Fe cation</name>
        <dbReference type="ChEBI" id="CHEBI:24875"/>
    </ligand>
</feature>
<dbReference type="NCBIfam" id="TIGR03753">
    <property type="entry name" value="blh_monoox"/>
    <property type="match status" value="1"/>
</dbReference>
<comment type="subcellular location">
    <subcellularLocation>
        <location evidence="1">Cell membrane</location>
        <topology evidence="1">Multi-pass membrane protein</topology>
    </subcellularLocation>
</comment>
<dbReference type="GO" id="GO:0005506">
    <property type="term" value="F:iron ion binding"/>
    <property type="evidence" value="ECO:0007669"/>
    <property type="project" value="UniProtKB-UniRule"/>
</dbReference>
<feature type="transmembrane region" description="Helical" evidence="1">
    <location>
        <begin position="236"/>
        <end position="258"/>
    </location>
</feature>